<dbReference type="InterPro" id="IPR007330">
    <property type="entry name" value="MIT_dom"/>
</dbReference>
<dbReference type="InterPro" id="IPR036181">
    <property type="entry name" value="MIT_dom_sf"/>
</dbReference>
<keyword evidence="4" id="KW-1185">Reference proteome</keyword>
<comment type="caution">
    <text evidence="3">The sequence shown here is derived from an EMBL/GenBank/DDBJ whole genome shotgun (WGS) entry which is preliminary data.</text>
</comment>
<dbReference type="Gene3D" id="1.20.58.80">
    <property type="entry name" value="Phosphotransferase system, lactose/cellobiose-type IIA subunit"/>
    <property type="match status" value="1"/>
</dbReference>
<sequence length="237" mass="24393">MHAVAGDVGAAREASDVAATDGSGHASTGSNARSFRFLLTLALRKAQTAVTLDNGGHVDEAIRTYREAISMLGLVLDRTSEEDGRQRLLHFVINQNKPLPYVLGTPEAPTVQRKLSTASNDTSDSATQASEPSADHAAAAAAAGDAGSTPQPSASGQSTIAASADRRAPAGNGAGAADSAEARPSDKAARRKARDKDSEKASRRQSIKNQRSLPAMFGIGAKAKNDSKAAPPVPPLM</sequence>
<feature type="domain" description="MIT" evidence="2">
    <location>
        <begin position="41"/>
        <end position="87"/>
    </location>
</feature>
<gene>
    <name evidence="3" type="ORF">LPJ61_003642</name>
</gene>
<feature type="compositionally biased region" description="Basic and acidic residues" evidence="1">
    <location>
        <begin position="180"/>
        <end position="202"/>
    </location>
</feature>
<dbReference type="SUPFAM" id="SSF116846">
    <property type="entry name" value="MIT domain"/>
    <property type="match status" value="1"/>
</dbReference>
<evidence type="ECO:0000313" key="4">
    <source>
        <dbReference type="Proteomes" id="UP001143981"/>
    </source>
</evidence>
<evidence type="ECO:0000259" key="2">
    <source>
        <dbReference type="Pfam" id="PF04212"/>
    </source>
</evidence>
<proteinExistence type="predicted"/>
<organism evidence="3 4">
    <name type="scientific">Coemansia biformis</name>
    <dbReference type="NCBI Taxonomy" id="1286918"/>
    <lineage>
        <taxon>Eukaryota</taxon>
        <taxon>Fungi</taxon>
        <taxon>Fungi incertae sedis</taxon>
        <taxon>Zoopagomycota</taxon>
        <taxon>Kickxellomycotina</taxon>
        <taxon>Kickxellomycetes</taxon>
        <taxon>Kickxellales</taxon>
        <taxon>Kickxellaceae</taxon>
        <taxon>Coemansia</taxon>
    </lineage>
</organism>
<dbReference type="PANTHER" id="PTHR37327:SF1">
    <property type="entry name" value="MICROTUBULE INTERACTING AND TRANSPORT DOMAIN-CONTAINING PROTEIN"/>
    <property type="match status" value="1"/>
</dbReference>
<dbReference type="AlphaFoldDB" id="A0A9W7YA55"/>
<evidence type="ECO:0000313" key="3">
    <source>
        <dbReference type="EMBL" id="KAJ1729196.1"/>
    </source>
</evidence>
<accession>A0A9W7YA55</accession>
<protein>
    <recommendedName>
        <fullName evidence="2">MIT domain-containing protein</fullName>
    </recommendedName>
</protein>
<feature type="non-terminal residue" evidence="3">
    <location>
        <position position="1"/>
    </location>
</feature>
<reference evidence="3" key="1">
    <citation type="submission" date="2022-07" db="EMBL/GenBank/DDBJ databases">
        <title>Phylogenomic reconstructions and comparative analyses of Kickxellomycotina fungi.</title>
        <authorList>
            <person name="Reynolds N.K."/>
            <person name="Stajich J.E."/>
            <person name="Barry K."/>
            <person name="Grigoriev I.V."/>
            <person name="Crous P."/>
            <person name="Smith M.E."/>
        </authorList>
    </citation>
    <scope>NUCLEOTIDE SEQUENCE</scope>
    <source>
        <strain evidence="3">BCRC 34381</strain>
    </source>
</reference>
<evidence type="ECO:0000256" key="1">
    <source>
        <dbReference type="SAM" id="MobiDB-lite"/>
    </source>
</evidence>
<dbReference type="EMBL" id="JANBOI010000656">
    <property type="protein sequence ID" value="KAJ1729196.1"/>
    <property type="molecule type" value="Genomic_DNA"/>
</dbReference>
<feature type="compositionally biased region" description="Low complexity" evidence="1">
    <location>
        <begin position="116"/>
        <end position="147"/>
    </location>
</feature>
<feature type="compositionally biased region" description="Low complexity" evidence="1">
    <location>
        <begin position="169"/>
        <end position="179"/>
    </location>
</feature>
<dbReference type="Proteomes" id="UP001143981">
    <property type="component" value="Unassembled WGS sequence"/>
</dbReference>
<feature type="region of interest" description="Disordered" evidence="1">
    <location>
        <begin position="99"/>
        <end position="237"/>
    </location>
</feature>
<name>A0A9W7YA55_9FUNG</name>
<dbReference type="Pfam" id="PF04212">
    <property type="entry name" value="MIT"/>
    <property type="match status" value="1"/>
</dbReference>
<feature type="compositionally biased region" description="Polar residues" evidence="1">
    <location>
        <begin position="148"/>
        <end position="161"/>
    </location>
</feature>
<dbReference type="PANTHER" id="PTHR37327">
    <property type="entry name" value="CHROMOSOME 1, WHOLE GENOME SHOTGUN SEQUENCE"/>
    <property type="match status" value="1"/>
</dbReference>
<dbReference type="OrthoDB" id="2245455at2759"/>